<sequence length="109" mass="12375">MTEPAQVTVLPMSADALRSLVREAVREELKTNASDDDVLDLEDVARLLKISTKTVVKYINKRGLPATRFGQNWRFRRDNVRSWLQEQAVKFGAPSERYGDKLRAVKGEG</sequence>
<dbReference type="EMBL" id="CP089982">
    <property type="protein sequence ID" value="WXA96862.1"/>
    <property type="molecule type" value="Genomic_DNA"/>
</dbReference>
<dbReference type="Pfam" id="PF12728">
    <property type="entry name" value="HTH_17"/>
    <property type="match status" value="1"/>
</dbReference>
<accession>A0ABZ2KH38</accession>
<evidence type="ECO:0000313" key="2">
    <source>
        <dbReference type="EMBL" id="WXA96862.1"/>
    </source>
</evidence>
<reference evidence="2 3" key="1">
    <citation type="submission" date="2021-12" db="EMBL/GenBank/DDBJ databases">
        <title>Discovery of the Pendulisporaceae a myxobacterial family with distinct sporulation behavior and unique specialized metabolism.</title>
        <authorList>
            <person name="Garcia R."/>
            <person name="Popoff A."/>
            <person name="Bader C.D."/>
            <person name="Loehr J."/>
            <person name="Walesch S."/>
            <person name="Walt C."/>
            <person name="Boldt J."/>
            <person name="Bunk B."/>
            <person name="Haeckl F.J.F.P.J."/>
            <person name="Gunesch A.P."/>
            <person name="Birkelbach J."/>
            <person name="Nuebel U."/>
            <person name="Pietschmann T."/>
            <person name="Bach T."/>
            <person name="Mueller R."/>
        </authorList>
    </citation>
    <scope>NUCLEOTIDE SEQUENCE [LARGE SCALE GENOMIC DNA]</scope>
    <source>
        <strain evidence="2 3">MSr12523</strain>
    </source>
</reference>
<protein>
    <submittedName>
        <fullName evidence="2">Helix-turn-helix domain-containing protein</fullName>
    </submittedName>
</protein>
<evidence type="ECO:0000259" key="1">
    <source>
        <dbReference type="Pfam" id="PF12728"/>
    </source>
</evidence>
<evidence type="ECO:0000313" key="3">
    <source>
        <dbReference type="Proteomes" id="UP001379533"/>
    </source>
</evidence>
<proteinExistence type="predicted"/>
<gene>
    <name evidence="2" type="ORF">LZC95_08430</name>
</gene>
<feature type="domain" description="Helix-turn-helix" evidence="1">
    <location>
        <begin position="38"/>
        <end position="87"/>
    </location>
</feature>
<dbReference type="InterPro" id="IPR009061">
    <property type="entry name" value="DNA-bd_dom_put_sf"/>
</dbReference>
<dbReference type="SUPFAM" id="SSF46955">
    <property type="entry name" value="Putative DNA-binding domain"/>
    <property type="match status" value="1"/>
</dbReference>
<name>A0ABZ2KH38_9BACT</name>
<dbReference type="RefSeq" id="WP_394847477.1">
    <property type="nucleotide sequence ID" value="NZ_CP089982.1"/>
</dbReference>
<dbReference type="Proteomes" id="UP001379533">
    <property type="component" value="Chromosome"/>
</dbReference>
<dbReference type="NCBIfam" id="TIGR01764">
    <property type="entry name" value="excise"/>
    <property type="match status" value="1"/>
</dbReference>
<dbReference type="InterPro" id="IPR010093">
    <property type="entry name" value="SinI_DNA-bd"/>
</dbReference>
<dbReference type="InterPro" id="IPR036388">
    <property type="entry name" value="WH-like_DNA-bd_sf"/>
</dbReference>
<dbReference type="Gene3D" id="1.10.10.10">
    <property type="entry name" value="Winged helix-like DNA-binding domain superfamily/Winged helix DNA-binding domain"/>
    <property type="match status" value="1"/>
</dbReference>
<dbReference type="InterPro" id="IPR041657">
    <property type="entry name" value="HTH_17"/>
</dbReference>
<keyword evidence="3" id="KW-1185">Reference proteome</keyword>
<organism evidence="2 3">
    <name type="scientific">Pendulispora brunnea</name>
    <dbReference type="NCBI Taxonomy" id="2905690"/>
    <lineage>
        <taxon>Bacteria</taxon>
        <taxon>Pseudomonadati</taxon>
        <taxon>Myxococcota</taxon>
        <taxon>Myxococcia</taxon>
        <taxon>Myxococcales</taxon>
        <taxon>Sorangiineae</taxon>
        <taxon>Pendulisporaceae</taxon>
        <taxon>Pendulispora</taxon>
    </lineage>
</organism>